<dbReference type="Proteomes" id="UP000624404">
    <property type="component" value="Unassembled WGS sequence"/>
</dbReference>
<proteinExistence type="predicted"/>
<sequence>MSFLTRLLSFSSIGLQECRKPTRNESCENYKIALSRRSIHLKRSVLSLFWIGKSIIKPMYRRENLHGIYYIANFFNVVHLESGLFLGDMCM</sequence>
<accession>A0A8H2ZTG2</accession>
<dbReference type="EMBL" id="CAJHIA010000030">
    <property type="protein sequence ID" value="CAD6447911.1"/>
    <property type="molecule type" value="Genomic_DNA"/>
</dbReference>
<name>A0A8H2ZTG2_9HELO</name>
<evidence type="ECO:0000313" key="1">
    <source>
        <dbReference type="EMBL" id="CAD6447911.1"/>
    </source>
</evidence>
<gene>
    <name evidence="1" type="ORF">SCLTRI_LOCUS7704</name>
</gene>
<reference evidence="1" key="1">
    <citation type="submission" date="2020-10" db="EMBL/GenBank/DDBJ databases">
        <authorList>
            <person name="Kusch S."/>
        </authorList>
    </citation>
    <scope>NUCLEOTIDE SEQUENCE</scope>
    <source>
        <strain evidence="1">SwB9</strain>
    </source>
</reference>
<comment type="caution">
    <text evidence="1">The sequence shown here is derived from an EMBL/GenBank/DDBJ whole genome shotgun (WGS) entry which is preliminary data.</text>
</comment>
<keyword evidence="2" id="KW-1185">Reference proteome</keyword>
<evidence type="ECO:0000313" key="2">
    <source>
        <dbReference type="Proteomes" id="UP000624404"/>
    </source>
</evidence>
<dbReference type="AlphaFoldDB" id="A0A8H2ZTG2"/>
<organism evidence="1 2">
    <name type="scientific">Sclerotinia trifoliorum</name>
    <dbReference type="NCBI Taxonomy" id="28548"/>
    <lineage>
        <taxon>Eukaryota</taxon>
        <taxon>Fungi</taxon>
        <taxon>Dikarya</taxon>
        <taxon>Ascomycota</taxon>
        <taxon>Pezizomycotina</taxon>
        <taxon>Leotiomycetes</taxon>
        <taxon>Helotiales</taxon>
        <taxon>Sclerotiniaceae</taxon>
        <taxon>Sclerotinia</taxon>
    </lineage>
</organism>
<protein>
    <submittedName>
        <fullName evidence="1">1c50385d-5577-4846-b8b1-cd4b68396162</fullName>
    </submittedName>
</protein>